<evidence type="ECO:0000313" key="13">
    <source>
        <dbReference type="Proteomes" id="UP000238326"/>
    </source>
</evidence>
<reference evidence="12 13" key="1">
    <citation type="submission" date="2018-03" db="EMBL/GenBank/DDBJ databases">
        <title>Comparative genomics illustrates the genes involved in a hyperalkaliphilic mechanisms of Serpentinomonas isolated from highly-alkaline calcium-rich serpentinized springs.</title>
        <authorList>
            <person name="Suzuki S."/>
            <person name="Ishii S."/>
            <person name="Walworth N."/>
            <person name="Bird L."/>
            <person name="Kuenen J.G."/>
            <person name="Nealson K.H."/>
        </authorList>
    </citation>
    <scope>NUCLEOTIDE SEQUENCE [LARGE SCALE GENOMIC DNA]</scope>
    <source>
        <strain evidence="12 13">83</strain>
    </source>
</reference>
<dbReference type="Pfam" id="PF04879">
    <property type="entry name" value="Molybdop_Fe4S4"/>
    <property type="match status" value="1"/>
</dbReference>
<evidence type="ECO:0000256" key="2">
    <source>
        <dbReference type="ARBA" id="ARBA00001966"/>
    </source>
</evidence>
<dbReference type="InterPro" id="IPR006963">
    <property type="entry name" value="Mopterin_OxRdtase_4Fe-4S_dom"/>
</dbReference>
<name>A0A2S9KEW6_9BURK</name>
<dbReference type="SMART" id="SM00926">
    <property type="entry name" value="Molybdop_Fe4S4"/>
    <property type="match status" value="1"/>
</dbReference>
<dbReference type="Gene3D" id="2.40.40.20">
    <property type="match status" value="1"/>
</dbReference>
<dbReference type="InterPro" id="IPR006656">
    <property type="entry name" value="Mopterin_OxRdtase"/>
</dbReference>
<dbReference type="Pfam" id="PF00384">
    <property type="entry name" value="Molybdopterin"/>
    <property type="match status" value="1"/>
</dbReference>
<dbReference type="GO" id="GO:0042128">
    <property type="term" value="P:nitrate assimilation"/>
    <property type="evidence" value="ECO:0007669"/>
    <property type="project" value="UniProtKB-KW"/>
</dbReference>
<evidence type="ECO:0000313" key="12">
    <source>
        <dbReference type="EMBL" id="PRD68942.1"/>
    </source>
</evidence>
<evidence type="ECO:0000256" key="10">
    <source>
        <dbReference type="ARBA" id="ARBA00023063"/>
    </source>
</evidence>
<dbReference type="Pfam" id="PF01568">
    <property type="entry name" value="Molydop_binding"/>
    <property type="match status" value="1"/>
</dbReference>
<evidence type="ECO:0000256" key="7">
    <source>
        <dbReference type="ARBA" id="ARBA00023002"/>
    </source>
</evidence>
<feature type="domain" description="4Fe-4S Mo/W bis-MGD-type" evidence="11">
    <location>
        <begin position="1"/>
        <end position="57"/>
    </location>
</feature>
<dbReference type="OrthoDB" id="9810782at2"/>
<dbReference type="GO" id="GO:1990204">
    <property type="term" value="C:oxidoreductase complex"/>
    <property type="evidence" value="ECO:0007669"/>
    <property type="project" value="UniProtKB-ARBA"/>
</dbReference>
<comment type="similarity">
    <text evidence="3">Belongs to the prokaryotic molybdopterin-containing oxidoreductase family. NasA/NapA/NarB subfamily.</text>
</comment>
<dbReference type="CDD" id="cd02791">
    <property type="entry name" value="MopB_CT_Nitrate-R-NapA-like"/>
    <property type="match status" value="1"/>
</dbReference>
<dbReference type="InterPro" id="IPR050123">
    <property type="entry name" value="Prok_molybdopt-oxidoreductase"/>
</dbReference>
<keyword evidence="10" id="KW-0534">Nitrate assimilation</keyword>
<dbReference type="Gene3D" id="3.40.50.740">
    <property type="match status" value="1"/>
</dbReference>
<dbReference type="InterPro" id="IPR006657">
    <property type="entry name" value="MoPterin_dinucl-bd_dom"/>
</dbReference>
<proteinExistence type="inferred from homology"/>
<evidence type="ECO:0000256" key="5">
    <source>
        <dbReference type="ARBA" id="ARBA00022505"/>
    </source>
</evidence>
<dbReference type="PROSITE" id="PS00551">
    <property type="entry name" value="MOLYBDOPTERIN_PROK_1"/>
    <property type="match status" value="1"/>
</dbReference>
<dbReference type="InterPro" id="IPR007419">
    <property type="entry name" value="BFD-like_2Fe2S-bd_dom"/>
</dbReference>
<dbReference type="Gene3D" id="3.40.228.10">
    <property type="entry name" value="Dimethylsulfoxide Reductase, domain 2"/>
    <property type="match status" value="1"/>
</dbReference>
<dbReference type="AlphaFoldDB" id="A0A2S9KEW6"/>
<dbReference type="GO" id="GO:0016020">
    <property type="term" value="C:membrane"/>
    <property type="evidence" value="ECO:0007669"/>
    <property type="project" value="TreeGrafter"/>
</dbReference>
<dbReference type="Gene3D" id="1.10.10.1100">
    <property type="entry name" value="BFD-like [2Fe-2S]-binding domain"/>
    <property type="match status" value="1"/>
</dbReference>
<dbReference type="FunFam" id="3.40.228.10:FF:000002">
    <property type="entry name" value="Formate dehydrogenase subunit alpha"/>
    <property type="match status" value="1"/>
</dbReference>
<comment type="caution">
    <text evidence="12">The sequence shown here is derived from an EMBL/GenBank/DDBJ whole genome shotgun (WGS) entry which is preliminary data.</text>
</comment>
<dbReference type="SUPFAM" id="SSF53706">
    <property type="entry name" value="Formate dehydrogenase/DMSO reductase, domains 1-3"/>
    <property type="match status" value="1"/>
</dbReference>
<dbReference type="GO" id="GO:0016491">
    <property type="term" value="F:oxidoreductase activity"/>
    <property type="evidence" value="ECO:0007669"/>
    <property type="project" value="UniProtKB-KW"/>
</dbReference>
<accession>A0A2S9KEW6</accession>
<keyword evidence="5" id="KW-0500">Molybdenum</keyword>
<dbReference type="GO" id="GO:0046872">
    <property type="term" value="F:metal ion binding"/>
    <property type="evidence" value="ECO:0007669"/>
    <property type="project" value="UniProtKB-KW"/>
</dbReference>
<dbReference type="InterPro" id="IPR041854">
    <property type="entry name" value="BFD-like_2Fe2S-bd_dom_sf"/>
</dbReference>
<keyword evidence="7" id="KW-0560">Oxidoreductase</keyword>
<comment type="cofactor">
    <cofactor evidence="1">
        <name>Mo-bis(molybdopterin guanine dinucleotide)</name>
        <dbReference type="ChEBI" id="CHEBI:60539"/>
    </cofactor>
</comment>
<evidence type="ECO:0000256" key="4">
    <source>
        <dbReference type="ARBA" id="ARBA00022485"/>
    </source>
</evidence>
<dbReference type="PROSITE" id="PS51669">
    <property type="entry name" value="4FE4S_MOW_BIS_MGD"/>
    <property type="match status" value="1"/>
</dbReference>
<evidence type="ECO:0000256" key="6">
    <source>
        <dbReference type="ARBA" id="ARBA00022723"/>
    </source>
</evidence>
<protein>
    <submittedName>
        <fullName evidence="12">Nitrate reductase</fullName>
    </submittedName>
</protein>
<dbReference type="SUPFAM" id="SSF50692">
    <property type="entry name" value="ADC-like"/>
    <property type="match status" value="1"/>
</dbReference>
<organism evidence="12 13">
    <name type="scientific">Malikia spinosa</name>
    <dbReference type="NCBI Taxonomy" id="86180"/>
    <lineage>
        <taxon>Bacteria</taxon>
        <taxon>Pseudomonadati</taxon>
        <taxon>Pseudomonadota</taxon>
        <taxon>Betaproteobacteria</taxon>
        <taxon>Burkholderiales</taxon>
        <taxon>Comamonadaceae</taxon>
        <taxon>Malikia</taxon>
    </lineage>
</organism>
<dbReference type="GO" id="GO:0045333">
    <property type="term" value="P:cellular respiration"/>
    <property type="evidence" value="ECO:0007669"/>
    <property type="project" value="UniProtKB-ARBA"/>
</dbReference>
<dbReference type="EMBL" id="PVLR01000021">
    <property type="protein sequence ID" value="PRD68942.1"/>
    <property type="molecule type" value="Genomic_DNA"/>
</dbReference>
<keyword evidence="9" id="KW-0411">Iron-sulfur</keyword>
<evidence type="ECO:0000256" key="8">
    <source>
        <dbReference type="ARBA" id="ARBA00023004"/>
    </source>
</evidence>
<dbReference type="CDD" id="cd02754">
    <property type="entry name" value="MopB_Nitrate-R-NapA-like"/>
    <property type="match status" value="1"/>
</dbReference>
<comment type="cofactor">
    <cofactor evidence="2">
        <name>[4Fe-4S] cluster</name>
        <dbReference type="ChEBI" id="CHEBI:49883"/>
    </cofactor>
</comment>
<evidence type="ECO:0000259" key="11">
    <source>
        <dbReference type="PROSITE" id="PS51669"/>
    </source>
</evidence>
<dbReference type="InterPro" id="IPR041957">
    <property type="entry name" value="CT_Nitrate-R-NapA-like"/>
</dbReference>
<keyword evidence="13" id="KW-1185">Reference proteome</keyword>
<dbReference type="GO" id="GO:0051539">
    <property type="term" value="F:4 iron, 4 sulfur cluster binding"/>
    <property type="evidence" value="ECO:0007669"/>
    <property type="project" value="UniProtKB-KW"/>
</dbReference>
<dbReference type="InterPro" id="IPR006655">
    <property type="entry name" value="Mopterin_OxRdtase_prok_CS"/>
</dbReference>
<evidence type="ECO:0000256" key="1">
    <source>
        <dbReference type="ARBA" id="ARBA00001942"/>
    </source>
</evidence>
<evidence type="ECO:0000256" key="9">
    <source>
        <dbReference type="ARBA" id="ARBA00023014"/>
    </source>
</evidence>
<dbReference type="Proteomes" id="UP000238326">
    <property type="component" value="Unassembled WGS sequence"/>
</dbReference>
<evidence type="ECO:0000256" key="3">
    <source>
        <dbReference type="ARBA" id="ARBA00008747"/>
    </source>
</evidence>
<gene>
    <name evidence="12" type="ORF">C6P61_08170</name>
</gene>
<dbReference type="InterPro" id="IPR027467">
    <property type="entry name" value="MopterinOxRdtase_cofactor_BS"/>
</dbReference>
<keyword evidence="4" id="KW-0004">4Fe-4S</keyword>
<keyword evidence="8" id="KW-0408">Iron</keyword>
<keyword evidence="6" id="KW-0479">Metal-binding</keyword>
<dbReference type="PANTHER" id="PTHR43105:SF9">
    <property type="entry name" value="NADPH-FE(3+) OXIDOREDUCTASE SUBUNIT ALPHA"/>
    <property type="match status" value="1"/>
</dbReference>
<sequence length="924" mass="99846">MAETRSTCPYCGVGCGVIIESQHDRITGVRGDPEHPANFGRLCTKGSTLHLTATEAVTRQARLLQPMQRLQRGAPAQPVGWDDAIGLAADRLGDIIEQHGPDAVGFYLSGQLLTEDYHVFNKLARGLVGTNQIDSNSRLCMSSAVVGYKRTLGSDAPPTCYDDLAQTDCLFISGSNTAWAHPILFRRIEDARAGMKIIVVDPRRTETAEQADLHLQIQPGTDVLLCHGLLHIMLWEGWTRPDYIARHTSGFETLKDLVRQATPERVARGCGVSVEDLHTAARWFAQSNATLSLYCMGLNQSSSGSDKNAALINLHLATGQIGKPGAGPFSLTGQPNAMGGREVGAMATLLPGHRDPADAAHRAEIARLWGVDQLPAQAGKTATELFQAVADGQIKALWIACTNPAQSMPDQALVRRALERAEFVIVQEAFATAATCDYADLLLPAASWGEKEGTVTNSERRITRVRAAIAPAGQARPDWAIARDVARRLEARLRPGQPTLFGFETPEQAWLEHRESTRGRDLDITGLSYDLLDQIGPQQWPLPQGATQGQARLYSYGMFATPDGKARFAADAWRPVAEPRSPRYPFSLSTGRLRDQWHGMTRTGTLGRLFGHVPEPAVGLHPDDLLALGLQAGELVRVSSARGAIVLPVQPAAELGQQQAFIPMHWGSEALSGRDAAGQPLAGVNALTTPASCPLSKQPELKHCAVRIEKAALPWTLLGLAWLPQERAIEVQRELRALMPEFDFASCVPFGRERSGLLLRAACAKPPPAALVERIAAWLGLDGAEVLRYADHKRQHSRAIRLSQAGSRQQVEAFLLAGDSRSEPWLRTLLQDELPAQDYGRLLLRPDAQAPVALAARSPQICTCLDVSEDAIRRALPDCDGNGAQRLLQLQDGLGCGTRCGSCVPALKRLIAVVPAGAALVGAA</sequence>
<dbReference type="PROSITE" id="PS00490">
    <property type="entry name" value="MOLYBDOPTERIN_PROK_2"/>
    <property type="match status" value="1"/>
</dbReference>
<dbReference type="PANTHER" id="PTHR43105">
    <property type="entry name" value="RESPIRATORY NITRATE REDUCTASE"/>
    <property type="match status" value="1"/>
</dbReference>
<dbReference type="Gene3D" id="2.20.25.90">
    <property type="entry name" value="ADC-like domains"/>
    <property type="match status" value="1"/>
</dbReference>
<dbReference type="GO" id="GO:0043546">
    <property type="term" value="F:molybdopterin cofactor binding"/>
    <property type="evidence" value="ECO:0007669"/>
    <property type="project" value="InterPro"/>
</dbReference>
<dbReference type="RefSeq" id="WP_105729442.1">
    <property type="nucleotide sequence ID" value="NZ_PVLR01000021.1"/>
</dbReference>
<dbReference type="InterPro" id="IPR009010">
    <property type="entry name" value="Asp_de-COase-like_dom_sf"/>
</dbReference>
<dbReference type="Pfam" id="PF04324">
    <property type="entry name" value="Fer2_BFD"/>
    <property type="match status" value="1"/>
</dbReference>